<name>A0A8T0XC66_PANVG</name>
<keyword evidence="3" id="KW-1185">Reference proteome</keyword>
<sequence length="297" mass="31886">MVPELVALLSRRGGRSARPPPLRRGGRPPGLSDAKLARAAEFSFAFPPDLRAVQASACPRAPGSHGGAARASAPRSTSPPSWHRCRPRGACCGRASPGPYPFSPPVEEPATAPPVAHSPGPRRPSRSHPRGTPPVVARGFPYSSSSKDERGEPAIFPPALSPATRRCCCGTRRPGTRRRPGRLLLILNGDDMQGAVPMLHEGPRAPAAPLQEKVFRAHRAWIREVRVAVDSGRSGAAANVGGEQTMKQMSVRKKMTAMANPNQPCDIRQHHLRGWTPLASNPAQQQRARRGRATRLP</sequence>
<feature type="region of interest" description="Disordered" evidence="1">
    <location>
        <begin position="9"/>
        <end position="32"/>
    </location>
</feature>
<accession>A0A8T0XC66</accession>
<organism evidence="2 3">
    <name type="scientific">Panicum virgatum</name>
    <name type="common">Blackwell switchgrass</name>
    <dbReference type="NCBI Taxonomy" id="38727"/>
    <lineage>
        <taxon>Eukaryota</taxon>
        <taxon>Viridiplantae</taxon>
        <taxon>Streptophyta</taxon>
        <taxon>Embryophyta</taxon>
        <taxon>Tracheophyta</taxon>
        <taxon>Spermatophyta</taxon>
        <taxon>Magnoliopsida</taxon>
        <taxon>Liliopsida</taxon>
        <taxon>Poales</taxon>
        <taxon>Poaceae</taxon>
        <taxon>PACMAD clade</taxon>
        <taxon>Panicoideae</taxon>
        <taxon>Panicodae</taxon>
        <taxon>Paniceae</taxon>
        <taxon>Panicinae</taxon>
        <taxon>Panicum</taxon>
        <taxon>Panicum sect. Hiantes</taxon>
    </lineage>
</organism>
<dbReference type="Proteomes" id="UP000823388">
    <property type="component" value="Chromosome 1K"/>
</dbReference>
<feature type="compositionally biased region" description="Low complexity" evidence="1">
    <location>
        <begin position="108"/>
        <end position="119"/>
    </location>
</feature>
<reference evidence="2" key="1">
    <citation type="submission" date="2020-05" db="EMBL/GenBank/DDBJ databases">
        <title>WGS assembly of Panicum virgatum.</title>
        <authorList>
            <person name="Lovell J.T."/>
            <person name="Jenkins J."/>
            <person name="Shu S."/>
            <person name="Juenger T.E."/>
            <person name="Schmutz J."/>
        </authorList>
    </citation>
    <scope>NUCLEOTIDE SEQUENCE</scope>
    <source>
        <strain evidence="2">AP13</strain>
    </source>
</reference>
<evidence type="ECO:0000256" key="1">
    <source>
        <dbReference type="SAM" id="MobiDB-lite"/>
    </source>
</evidence>
<evidence type="ECO:0000313" key="3">
    <source>
        <dbReference type="Proteomes" id="UP000823388"/>
    </source>
</evidence>
<protein>
    <submittedName>
        <fullName evidence="2">Uncharacterized protein</fullName>
    </submittedName>
</protein>
<feature type="region of interest" description="Disordered" evidence="1">
    <location>
        <begin position="102"/>
        <end position="157"/>
    </location>
</feature>
<feature type="compositionally biased region" description="Basic residues" evidence="1">
    <location>
        <begin position="287"/>
        <end position="297"/>
    </location>
</feature>
<comment type="caution">
    <text evidence="2">The sequence shown here is derived from an EMBL/GenBank/DDBJ whole genome shotgun (WGS) entry which is preliminary data.</text>
</comment>
<feature type="region of interest" description="Disordered" evidence="1">
    <location>
        <begin position="57"/>
        <end position="85"/>
    </location>
</feature>
<feature type="compositionally biased region" description="Low complexity" evidence="1">
    <location>
        <begin position="59"/>
        <end position="81"/>
    </location>
</feature>
<gene>
    <name evidence="2" type="ORF">PVAP13_1KG102677</name>
</gene>
<feature type="region of interest" description="Disordered" evidence="1">
    <location>
        <begin position="276"/>
        <end position="297"/>
    </location>
</feature>
<evidence type="ECO:0000313" key="2">
    <source>
        <dbReference type="EMBL" id="KAG2656727.1"/>
    </source>
</evidence>
<proteinExistence type="predicted"/>
<dbReference type="EMBL" id="CM029037">
    <property type="protein sequence ID" value="KAG2656727.1"/>
    <property type="molecule type" value="Genomic_DNA"/>
</dbReference>
<dbReference type="AlphaFoldDB" id="A0A8T0XC66"/>